<dbReference type="AlphaFoldDB" id="A0A4P9UMZ6"/>
<organism evidence="2 3">
    <name type="scientific">Methylotuvimicrobium buryatense</name>
    <name type="common">Methylomicrobium buryatense</name>
    <dbReference type="NCBI Taxonomy" id="95641"/>
    <lineage>
        <taxon>Bacteria</taxon>
        <taxon>Pseudomonadati</taxon>
        <taxon>Pseudomonadota</taxon>
        <taxon>Gammaproteobacteria</taxon>
        <taxon>Methylococcales</taxon>
        <taxon>Methylococcaceae</taxon>
        <taxon>Methylotuvimicrobium</taxon>
    </lineage>
</organism>
<dbReference type="GO" id="GO:0006508">
    <property type="term" value="P:proteolysis"/>
    <property type="evidence" value="ECO:0007669"/>
    <property type="project" value="InterPro"/>
</dbReference>
<evidence type="ECO:0000313" key="2">
    <source>
        <dbReference type="EMBL" id="QCW80846.1"/>
    </source>
</evidence>
<dbReference type="Pfam" id="PF00656">
    <property type="entry name" value="Peptidase_C14"/>
    <property type="match status" value="1"/>
</dbReference>
<dbReference type="InterPro" id="IPR052039">
    <property type="entry name" value="Caspase-related_regulators"/>
</dbReference>
<protein>
    <submittedName>
        <fullName evidence="2">Caspase family protein</fullName>
    </submittedName>
</protein>
<dbReference type="InterPro" id="IPR029030">
    <property type="entry name" value="Caspase-like_dom_sf"/>
</dbReference>
<name>A0A4P9UMZ6_METBY</name>
<dbReference type="EMBL" id="CP035467">
    <property type="protein sequence ID" value="QCW80846.1"/>
    <property type="molecule type" value="Genomic_DNA"/>
</dbReference>
<gene>
    <name evidence="2" type="ORF">EQU24_00170</name>
</gene>
<dbReference type="RefSeq" id="WP_017841443.1">
    <property type="nucleotide sequence ID" value="NZ_CP035467.1"/>
</dbReference>
<dbReference type="PANTHER" id="PTHR22576">
    <property type="entry name" value="MUCOSA ASSOCIATED LYMPHOID TISSUE LYMPHOMA TRANSLOCATION PROTEIN 1/PARACASPASE"/>
    <property type="match status" value="1"/>
</dbReference>
<dbReference type="Gene3D" id="2.60.120.430">
    <property type="entry name" value="Galactose-binding lectin"/>
    <property type="match status" value="1"/>
</dbReference>
<keyword evidence="3" id="KW-1185">Reference proteome</keyword>
<dbReference type="KEGG" id="mbur:EQU24_00170"/>
<evidence type="ECO:0000259" key="1">
    <source>
        <dbReference type="PROSITE" id="PS50208"/>
    </source>
</evidence>
<proteinExistence type="predicted"/>
<dbReference type="SUPFAM" id="SSF52129">
    <property type="entry name" value="Caspase-like"/>
    <property type="match status" value="1"/>
</dbReference>
<sequence length="433" mass="46529">MKNITYNSIIIAVCLSLSACAPKRYYTDNNITTRPLASGTSTQTRVSAAVEEWRNSGVKVSAGQNYRVSAKGQWRTYPTCNFTGPDGIGLYKAWCDNSPLFPPIIDGYSHSTLIAKIGEQGKPFVVGSDVTFTASENGPLMFRTNDVINGNHDNEGYVDVEIAFADSNPAIASPNPAMITLPPGTQQLSASLPTVQPMSNAAIDAIGTIPLRRTALLIGNSAYAFSPLKNPVNDAKAMADSLSRLGFEVTLLLDGNQEQMEAAIDKFGRQMSAGKLVGLFYFAGHGVQVDGSNYLIPTDAVIKRQSDVRYKAVNIGQVLGAMEGEDNLQIVILDACRDNPLPRSFRNAGRGLAKIDGPKGTIIGFATSPGSVAADGEDDNGIYTKHLLNHMQVPGLTIEEVFKRVLQGVNQETGGQQIPWMESSFTGNFLFIP</sequence>
<reference evidence="3" key="1">
    <citation type="journal article" date="2019" name="J. Bacteriol.">
        <title>A Mutagenic Screen Identifies a TonB-Dependent Receptor Required for the Lanthanide Metal Switch in the Type I Methanotroph 'Methylotuvimicrobium buryatense' 5GB1C.</title>
        <authorList>
            <person name="Groom J.D."/>
            <person name="Ford S.M."/>
            <person name="Pesesky M.W."/>
            <person name="Lidstrom M.E."/>
        </authorList>
    </citation>
    <scope>NUCLEOTIDE SEQUENCE [LARGE SCALE GENOMIC DNA]</scope>
    <source>
        <strain evidence="3">5GB1C</strain>
    </source>
</reference>
<feature type="domain" description="Caspase family p20" evidence="1">
    <location>
        <begin position="211"/>
        <end position="340"/>
    </location>
</feature>
<dbReference type="Proteomes" id="UP000305881">
    <property type="component" value="Chromosome"/>
</dbReference>
<evidence type="ECO:0000313" key="3">
    <source>
        <dbReference type="Proteomes" id="UP000305881"/>
    </source>
</evidence>
<dbReference type="STRING" id="675511.GCA_000341735_02967"/>
<dbReference type="OrthoDB" id="9768004at2"/>
<dbReference type="InterPro" id="IPR011600">
    <property type="entry name" value="Pept_C14_caspase"/>
</dbReference>
<dbReference type="GO" id="GO:0004197">
    <property type="term" value="F:cysteine-type endopeptidase activity"/>
    <property type="evidence" value="ECO:0007669"/>
    <property type="project" value="InterPro"/>
</dbReference>
<dbReference type="PROSITE" id="PS51257">
    <property type="entry name" value="PROKAR_LIPOPROTEIN"/>
    <property type="match status" value="1"/>
</dbReference>
<dbReference type="Gene3D" id="3.40.50.1460">
    <property type="match status" value="1"/>
</dbReference>
<accession>A0A4P9UMZ6</accession>
<dbReference type="PROSITE" id="PS50208">
    <property type="entry name" value="CASPASE_P20"/>
    <property type="match status" value="1"/>
</dbReference>
<dbReference type="InterPro" id="IPR001309">
    <property type="entry name" value="Pept_C14_p20"/>
</dbReference>
<dbReference type="PANTHER" id="PTHR22576:SF37">
    <property type="entry name" value="MUCOSA-ASSOCIATED LYMPHOID TISSUE LYMPHOMA TRANSLOCATION PROTEIN 1"/>
    <property type="match status" value="1"/>
</dbReference>